<gene>
    <name evidence="7" type="ORF">g.7664</name>
</gene>
<organism evidence="7">
    <name type="scientific">Clastoptera arizonana</name>
    <name type="common">Arizona spittle bug</name>
    <dbReference type="NCBI Taxonomy" id="38151"/>
    <lineage>
        <taxon>Eukaryota</taxon>
        <taxon>Metazoa</taxon>
        <taxon>Ecdysozoa</taxon>
        <taxon>Arthropoda</taxon>
        <taxon>Hexapoda</taxon>
        <taxon>Insecta</taxon>
        <taxon>Pterygota</taxon>
        <taxon>Neoptera</taxon>
        <taxon>Paraneoptera</taxon>
        <taxon>Hemiptera</taxon>
        <taxon>Auchenorrhyncha</taxon>
        <taxon>Cercopoidea</taxon>
        <taxon>Clastopteridae</taxon>
        <taxon>Clastoptera</taxon>
    </lineage>
</organism>
<dbReference type="Gene3D" id="6.10.140.1610">
    <property type="match status" value="1"/>
</dbReference>
<evidence type="ECO:0000256" key="1">
    <source>
        <dbReference type="ARBA" id="ARBA00004123"/>
    </source>
</evidence>
<sequence length="222" mass="24914">MLTHDFISSVYKKSPTSKIMDNNRNCLRRIASHQETEFSSQSIMKAMEKFVQAVQDMDETILVPCRLMDLQVGEATDKVEVKFAQKGDGIHLTDLHSLYSLVNCVKTELLWGANNQHHVEDNHIPISATPTMKTHIRRPSTASMASTNSAGSTISDTDSEIGMENDSGIEGDSESNTKSNYTLKVENSFRRHLYGLHRSLEQMTEAAVYLTKRYQNDVLGTV</sequence>
<dbReference type="GO" id="GO:0005829">
    <property type="term" value="C:cytosol"/>
    <property type="evidence" value="ECO:0007669"/>
    <property type="project" value="TreeGrafter"/>
</dbReference>
<dbReference type="InterPro" id="IPR053719">
    <property type="entry name" value="Lipogen_MT_Stabilize_sf"/>
</dbReference>
<evidence type="ECO:0000256" key="6">
    <source>
        <dbReference type="SAM" id="MobiDB-lite"/>
    </source>
</evidence>
<evidence type="ECO:0000256" key="4">
    <source>
        <dbReference type="ARBA" id="ARBA00022490"/>
    </source>
</evidence>
<comment type="similarity">
    <text evidence="3">Belongs to the SPOT14 family.</text>
</comment>
<accession>A0A1B6CI15</accession>
<comment type="subcellular location">
    <subcellularLocation>
        <location evidence="2">Cytoplasm</location>
    </subcellularLocation>
    <subcellularLocation>
        <location evidence="1">Nucleus</location>
    </subcellularLocation>
</comment>
<feature type="compositionally biased region" description="Acidic residues" evidence="6">
    <location>
        <begin position="157"/>
        <end position="173"/>
    </location>
</feature>
<evidence type="ECO:0000313" key="7">
    <source>
        <dbReference type="EMBL" id="JAS13057.1"/>
    </source>
</evidence>
<proteinExistence type="inferred from homology"/>
<dbReference type="GO" id="GO:0005634">
    <property type="term" value="C:nucleus"/>
    <property type="evidence" value="ECO:0007669"/>
    <property type="project" value="UniProtKB-SubCell"/>
</dbReference>
<dbReference type="AlphaFoldDB" id="A0A1B6CI15"/>
<dbReference type="PANTHER" id="PTHR14315">
    <property type="entry name" value="SPOT14 FAMILY MEMBER"/>
    <property type="match status" value="1"/>
</dbReference>
<dbReference type="EMBL" id="GEDC01024241">
    <property type="protein sequence ID" value="JAS13057.1"/>
    <property type="molecule type" value="Transcribed_RNA"/>
</dbReference>
<feature type="compositionally biased region" description="Polar residues" evidence="6">
    <location>
        <begin position="140"/>
        <end position="156"/>
    </location>
</feature>
<dbReference type="Pfam" id="PF07084">
    <property type="entry name" value="Spot_14"/>
    <property type="match status" value="1"/>
</dbReference>
<keyword evidence="5" id="KW-0539">Nucleus</keyword>
<dbReference type="GO" id="GO:0046890">
    <property type="term" value="P:regulation of lipid biosynthetic process"/>
    <property type="evidence" value="ECO:0007669"/>
    <property type="project" value="TreeGrafter"/>
</dbReference>
<evidence type="ECO:0008006" key="8">
    <source>
        <dbReference type="Google" id="ProtNLM"/>
    </source>
</evidence>
<protein>
    <recommendedName>
        <fullName evidence="8">Mid1-interacting protein 1</fullName>
    </recommendedName>
</protein>
<name>A0A1B6CI15_9HEMI</name>
<dbReference type="InterPro" id="IPR009786">
    <property type="entry name" value="Spot_14"/>
</dbReference>
<keyword evidence="4" id="KW-0963">Cytoplasm</keyword>
<evidence type="ECO:0000256" key="3">
    <source>
        <dbReference type="ARBA" id="ARBA00009488"/>
    </source>
</evidence>
<reference evidence="7" key="1">
    <citation type="submission" date="2015-12" db="EMBL/GenBank/DDBJ databases">
        <title>De novo transcriptome assembly of four potential Pierce s Disease insect vectors from Arizona vineyards.</title>
        <authorList>
            <person name="Tassone E.E."/>
        </authorList>
    </citation>
    <scope>NUCLEOTIDE SEQUENCE</scope>
</reference>
<evidence type="ECO:0000256" key="2">
    <source>
        <dbReference type="ARBA" id="ARBA00004496"/>
    </source>
</evidence>
<feature type="region of interest" description="Disordered" evidence="6">
    <location>
        <begin position="140"/>
        <end position="179"/>
    </location>
</feature>
<evidence type="ECO:0000256" key="5">
    <source>
        <dbReference type="ARBA" id="ARBA00023242"/>
    </source>
</evidence>
<dbReference type="PANTHER" id="PTHR14315:SF17">
    <property type="entry name" value="MIP21584P"/>
    <property type="match status" value="1"/>
</dbReference>